<accession>A0A0N4Y7W2</accession>
<dbReference type="EMBL" id="UYSL01020708">
    <property type="protein sequence ID" value="VDL75862.1"/>
    <property type="molecule type" value="Genomic_DNA"/>
</dbReference>
<dbReference type="OMA" id="YTSAQCE"/>
<gene>
    <name evidence="1" type="ORF">NBR_LOCUS12273</name>
</gene>
<dbReference type="WBParaSite" id="NBR_0001227201-mRNA-1">
    <property type="protein sequence ID" value="NBR_0001227201-mRNA-1"/>
    <property type="gene ID" value="NBR_0001227201"/>
</dbReference>
<dbReference type="AlphaFoldDB" id="A0A0N4Y7W2"/>
<evidence type="ECO:0000313" key="3">
    <source>
        <dbReference type="WBParaSite" id="NBR_0001227201-mRNA-1"/>
    </source>
</evidence>
<name>A0A0N4Y7W2_NIPBR</name>
<organism evidence="3">
    <name type="scientific">Nippostrongylus brasiliensis</name>
    <name type="common">Rat hookworm</name>
    <dbReference type="NCBI Taxonomy" id="27835"/>
    <lineage>
        <taxon>Eukaryota</taxon>
        <taxon>Metazoa</taxon>
        <taxon>Ecdysozoa</taxon>
        <taxon>Nematoda</taxon>
        <taxon>Chromadorea</taxon>
        <taxon>Rhabditida</taxon>
        <taxon>Rhabditina</taxon>
        <taxon>Rhabditomorpha</taxon>
        <taxon>Strongyloidea</taxon>
        <taxon>Heligmosomidae</taxon>
        <taxon>Nippostrongylus</taxon>
    </lineage>
</organism>
<reference evidence="3" key="1">
    <citation type="submission" date="2017-02" db="UniProtKB">
        <authorList>
            <consortium name="WormBaseParasite"/>
        </authorList>
    </citation>
    <scope>IDENTIFICATION</scope>
</reference>
<evidence type="ECO:0000313" key="1">
    <source>
        <dbReference type="EMBL" id="VDL75862.1"/>
    </source>
</evidence>
<dbReference type="Proteomes" id="UP000271162">
    <property type="component" value="Unassembled WGS sequence"/>
</dbReference>
<keyword evidence="2" id="KW-1185">Reference proteome</keyword>
<proteinExistence type="predicted"/>
<evidence type="ECO:0000313" key="2">
    <source>
        <dbReference type="Proteomes" id="UP000271162"/>
    </source>
</evidence>
<sequence length="795" mass="83302">MLRARAPIAYSTTEQGCTLATCGTGEMFSNGQAIDDVTCVNGVYKVNGAVALNIACGQRCDGCTPLTDVGLTCPTGSTCVPVSEREGQCPELYCPTGSMVADGVTVPFLTCTTEGKWLDREGTAYNAAFCVLSCTQCGDITNAGMPCPQNLICSSPLSREGECKETYCPVGDMTGNTGRTPLTILTCNGDSEWVDASNNVFTSAQCEERCDTCTTLTTMFTCPTGSICSDVTVDTTGQCPVAACEAGVMKADPGNVEVTSLKCDGTGNWVDDAGTVYTSAHCEVSCTQCTAMTNAGMLCPQNLICTAPLSRDGQCKETYCAAGLMTGNTARTPLTILTCNGESEWVDTSNAVYTSAQCEQPCDQCTTLTDNTATCPTGFICSPVTTDTSGQCPSASCTTGTMKANPGNVEVTSLSCDGNAKWVDAAGAAYTSAQCESRQCSESYCPTGTLTGNPERTQLTVLTCNAATKWVDAQSTVYTVAQCELPCNQCAALTNNGMTCPTAYRCTTVMTNTDGQCPQAFCPTGSLTAGTGRTTVTSLTCNGMSQWVDPMMAVYSIAQCETSCTCAALPITPSPSVLLPSRGNSLGTDASGCSTLVTQCRQGDRYRLVTSNGVVTLEPPAGRTTPMTCVAGKWMATINVCTECAKIVAGPGVVATVAYHATTWCLQYTLSGCPNGYKSKGGSEPMVDCYEEAIDRVDHFRYLGTELDGTLDHAVNEGMNAGVLHRTVVRPALFYGSECCPVTMAHEKQAHSAEMRMLRVGPRTVTSPLTCDNLLRWTSGPFNGPVALPVTVTCA</sequence>
<protein>
    <submittedName>
        <fullName evidence="3">ShKT domain-containing protein</fullName>
    </submittedName>
</protein>
<reference evidence="1 2" key="2">
    <citation type="submission" date="2018-11" db="EMBL/GenBank/DDBJ databases">
        <authorList>
            <consortium name="Pathogen Informatics"/>
        </authorList>
    </citation>
    <scope>NUCLEOTIDE SEQUENCE [LARGE SCALE GENOMIC DNA]</scope>
</reference>